<dbReference type="Proteomes" id="UP000319865">
    <property type="component" value="Unassembled WGS sequence"/>
</dbReference>
<keyword evidence="1" id="KW-0560">Oxidoreductase</keyword>
<sequence length="291" mass="30921">MAAAIPPQTARTAVLDDGRRISWAEYGSASGAPLVLLHGIPGSRLQFQRLHGPATASGVRVVAPERPGYGLSDPVPGGVTFTRYADDLRQLLDRLELRTVTMSGASGGGGFALAAAIVHPQRVRRLLLISAGFPAPRAARRGMAFPVRALLLLARLAPWLTGRVLAAQQSVGLDAPVSRWATRQMPPADQRVFGHPSWRAHFAEDMHEALRQGSGAAVQDLRLGSGTLGVDLAELTVDTVLLHGAEDVNAPIGIARWVADEVPSSRLIEVPGAAHLFALEQPQLILDSVVR</sequence>
<dbReference type="Gene3D" id="3.40.50.1820">
    <property type="entry name" value="alpha/beta hydrolase"/>
    <property type="match status" value="1"/>
</dbReference>
<proteinExistence type="predicted"/>
<organism evidence="3 4">
    <name type="scientific">Blastococcus colisei</name>
    <dbReference type="NCBI Taxonomy" id="1564162"/>
    <lineage>
        <taxon>Bacteria</taxon>
        <taxon>Bacillati</taxon>
        <taxon>Actinomycetota</taxon>
        <taxon>Actinomycetes</taxon>
        <taxon>Geodermatophilales</taxon>
        <taxon>Geodermatophilaceae</taxon>
        <taxon>Blastococcus</taxon>
    </lineage>
</organism>
<dbReference type="InterPro" id="IPR000073">
    <property type="entry name" value="AB_hydrolase_1"/>
</dbReference>
<gene>
    <name evidence="3" type="ORF">FHU33_1756</name>
</gene>
<evidence type="ECO:0000259" key="2">
    <source>
        <dbReference type="Pfam" id="PF00561"/>
    </source>
</evidence>
<reference evidence="3 4" key="1">
    <citation type="submission" date="2019-06" db="EMBL/GenBank/DDBJ databases">
        <title>Sequencing the genomes of 1000 actinobacteria strains.</title>
        <authorList>
            <person name="Klenk H.-P."/>
        </authorList>
    </citation>
    <scope>NUCLEOTIDE SEQUENCE [LARGE SCALE GENOMIC DNA]</scope>
    <source>
        <strain evidence="3 4">DSM 46837</strain>
    </source>
</reference>
<dbReference type="RefSeq" id="WP_170182370.1">
    <property type="nucleotide sequence ID" value="NZ_VFQE01000001.1"/>
</dbReference>
<dbReference type="PANTHER" id="PTHR43433">
    <property type="entry name" value="HYDROLASE, ALPHA/BETA FOLD FAMILY PROTEIN"/>
    <property type="match status" value="1"/>
</dbReference>
<dbReference type="SUPFAM" id="SSF53474">
    <property type="entry name" value="alpha/beta-Hydrolases"/>
    <property type="match status" value="1"/>
</dbReference>
<protein>
    <submittedName>
        <fullName evidence="3">Pimeloyl-ACP methyl ester carboxylesterase</fullName>
    </submittedName>
</protein>
<feature type="domain" description="AB hydrolase-1" evidence="2">
    <location>
        <begin position="33"/>
        <end position="281"/>
    </location>
</feature>
<dbReference type="InterPro" id="IPR000639">
    <property type="entry name" value="Epox_hydrolase-like"/>
</dbReference>
<keyword evidence="4" id="KW-1185">Reference proteome</keyword>
<comment type="caution">
    <text evidence="3">The sequence shown here is derived from an EMBL/GenBank/DDBJ whole genome shotgun (WGS) entry which is preliminary data.</text>
</comment>
<dbReference type="InterPro" id="IPR029058">
    <property type="entry name" value="AB_hydrolase_fold"/>
</dbReference>
<dbReference type="EMBL" id="VFQE01000001">
    <property type="protein sequence ID" value="TQN42358.1"/>
    <property type="molecule type" value="Genomic_DNA"/>
</dbReference>
<evidence type="ECO:0000256" key="1">
    <source>
        <dbReference type="ARBA" id="ARBA00022559"/>
    </source>
</evidence>
<dbReference type="AlphaFoldDB" id="A0A543PE45"/>
<evidence type="ECO:0000313" key="3">
    <source>
        <dbReference type="EMBL" id="TQN42358.1"/>
    </source>
</evidence>
<dbReference type="Pfam" id="PF00561">
    <property type="entry name" value="Abhydrolase_1"/>
    <property type="match status" value="1"/>
</dbReference>
<accession>A0A543PE45</accession>
<dbReference type="PANTHER" id="PTHR43433:SF5">
    <property type="entry name" value="AB HYDROLASE-1 DOMAIN-CONTAINING PROTEIN"/>
    <property type="match status" value="1"/>
</dbReference>
<evidence type="ECO:0000313" key="4">
    <source>
        <dbReference type="Proteomes" id="UP000319865"/>
    </source>
</evidence>
<dbReference type="PRINTS" id="PR00111">
    <property type="entry name" value="ABHYDROLASE"/>
</dbReference>
<dbReference type="PRINTS" id="PR00412">
    <property type="entry name" value="EPOXHYDRLASE"/>
</dbReference>
<dbReference type="GO" id="GO:0004601">
    <property type="term" value="F:peroxidase activity"/>
    <property type="evidence" value="ECO:0007669"/>
    <property type="project" value="UniProtKB-KW"/>
</dbReference>
<name>A0A543PE45_9ACTN</name>
<keyword evidence="1" id="KW-0575">Peroxidase</keyword>
<dbReference type="InterPro" id="IPR050471">
    <property type="entry name" value="AB_hydrolase"/>
</dbReference>